<protein>
    <recommendedName>
        <fullName evidence="3">DUF1643 domain-containing protein</fullName>
    </recommendedName>
</protein>
<proteinExistence type="predicted"/>
<evidence type="ECO:0008006" key="3">
    <source>
        <dbReference type="Google" id="ProtNLM"/>
    </source>
</evidence>
<dbReference type="PATRIC" id="fig|220754.4.peg.753"/>
<dbReference type="EMBL" id="JXRR01000008">
    <property type="protein sequence ID" value="KIL50853.1"/>
    <property type="molecule type" value="Genomic_DNA"/>
</dbReference>
<dbReference type="Proteomes" id="UP000031972">
    <property type="component" value="Unassembled WGS sequence"/>
</dbReference>
<gene>
    <name evidence="1" type="ORF">KR50_07340</name>
</gene>
<keyword evidence="2" id="KW-1185">Reference proteome</keyword>
<dbReference type="AlphaFoldDB" id="A0A0C2W472"/>
<name>A0A0C2W472_9BACL</name>
<organism evidence="1 2">
    <name type="scientific">Jeotgalibacillus campisalis</name>
    <dbReference type="NCBI Taxonomy" id="220754"/>
    <lineage>
        <taxon>Bacteria</taxon>
        <taxon>Bacillati</taxon>
        <taxon>Bacillota</taxon>
        <taxon>Bacilli</taxon>
        <taxon>Bacillales</taxon>
        <taxon>Caryophanaceae</taxon>
        <taxon>Jeotgalibacillus</taxon>
    </lineage>
</organism>
<accession>A0A0C2W472</accession>
<evidence type="ECO:0000313" key="2">
    <source>
        <dbReference type="Proteomes" id="UP000031972"/>
    </source>
</evidence>
<dbReference type="OrthoDB" id="2599540at2"/>
<comment type="caution">
    <text evidence="1">The sequence shown here is derived from an EMBL/GenBank/DDBJ whole genome shotgun (WGS) entry which is preliminary data.</text>
</comment>
<evidence type="ECO:0000313" key="1">
    <source>
        <dbReference type="EMBL" id="KIL50853.1"/>
    </source>
</evidence>
<dbReference type="RefSeq" id="WP_041055021.1">
    <property type="nucleotide sequence ID" value="NZ_JXRR01000008.1"/>
</dbReference>
<sequence>MSNSYRAYGCFVKEKGYTFRTSAFLQWGKGTNSLGCFLLLNPGSSEPLKKSSFSNVKEVYELKVDPTMTQMGRLVSRINEDKSLDGRVHIYNLFSLRNPKSNSAIGLYETISQQHETTIMDELPLLEELKQHPWMCYGWGIHATKYRHLSARKNKWMDHVKYSQVPAFGKMHANGQDYYHIRPHLIRNQHKIIEDLTGEYFKCLNSPAKR</sequence>
<reference evidence="1 2" key="1">
    <citation type="submission" date="2015-01" db="EMBL/GenBank/DDBJ databases">
        <title>Jeotgalibacillus campisalis genome sequencing.</title>
        <authorList>
            <person name="Goh K.M."/>
            <person name="Chan K.-G."/>
            <person name="Yaakop A.S."/>
            <person name="Ee R."/>
            <person name="Gan H.M."/>
            <person name="Chan C.S."/>
        </authorList>
    </citation>
    <scope>NUCLEOTIDE SEQUENCE [LARGE SCALE GENOMIC DNA]</scope>
    <source>
        <strain evidence="1 2">SF-57</strain>
    </source>
</reference>